<sequence length="145" mass="16100">MTEKKDMRLSAEVTLDFPVEVDGTSYKSLTMRRPKTKDSLKAAKFKGHDADKGILLLSDLCNVSPDVIQELDEIDAMKLGVQLDAFRGGAVELSDLRKGILTLIRLTKGGFTISEVEEMSLDDFYGWLEDATKLQADINKAMKAK</sequence>
<accession>A0A9X9YZZ8</accession>
<proteinExistence type="predicted"/>
<gene>
    <name evidence="1" type="ORF">G6321_00015695</name>
</gene>
<organism evidence="1 2">
    <name type="scientific">Bradyrhizobium barranii subsp. barranii</name>
    <dbReference type="NCBI Taxonomy" id="2823807"/>
    <lineage>
        <taxon>Bacteria</taxon>
        <taxon>Pseudomonadati</taxon>
        <taxon>Pseudomonadota</taxon>
        <taxon>Alphaproteobacteria</taxon>
        <taxon>Hyphomicrobiales</taxon>
        <taxon>Nitrobacteraceae</taxon>
        <taxon>Bradyrhizobium</taxon>
        <taxon>Bradyrhizobium barranii</taxon>
    </lineage>
</organism>
<reference evidence="1 2" key="1">
    <citation type="journal article" date="2017" name="Syst. Appl. Microbiol.">
        <title>Soybeans inoculated with root zone soils of Canadian native legumes harbour diverse and novel Bradyrhizobium spp. that possess agricultural potential.</title>
        <authorList>
            <person name="Bromfield E.S.P."/>
            <person name="Cloutier S."/>
            <person name="Tambong J.T."/>
            <person name="Tran Thi T.V."/>
        </authorList>
    </citation>
    <scope>NUCLEOTIDE SEQUENCE [LARGE SCALE GENOMIC DNA]</scope>
    <source>
        <strain evidence="1 2">323S2</strain>
    </source>
</reference>
<evidence type="ECO:0000313" key="2">
    <source>
        <dbReference type="Proteomes" id="UP000564836"/>
    </source>
</evidence>
<dbReference type="Pfam" id="PF10109">
    <property type="entry name" value="Phage_TAC_7"/>
    <property type="match status" value="1"/>
</dbReference>
<dbReference type="InterPro" id="IPR019289">
    <property type="entry name" value="Phage_tail_E/E"/>
</dbReference>
<protein>
    <submittedName>
        <fullName evidence="1">Phage tail assembly protein</fullName>
    </submittedName>
</protein>
<dbReference type="Proteomes" id="UP000564836">
    <property type="component" value="Chromosome"/>
</dbReference>
<dbReference type="AlphaFoldDB" id="A0A9X9YZZ8"/>
<evidence type="ECO:0000313" key="1">
    <source>
        <dbReference type="EMBL" id="UGX96503.1"/>
    </source>
</evidence>
<name>A0A9X9YZZ8_9BRAD</name>
<reference evidence="1 2" key="2">
    <citation type="journal article" date="2022" name="Int. J. Syst. Evol. Microbiol.">
        <title>Strains of Bradyrhizobium barranii sp. nov. associated with legumes native to Canada are symbionts of soybeans and belong to different subspecies (subsp. barranii subsp. nov. and subsp. apii subsp. nov.) and symbiovars (sv. glycinearum and sv. septentrionale).</title>
        <authorList>
            <person name="Bromfield E.S.P."/>
            <person name="Cloutier S."/>
            <person name="Wasai-Hara S."/>
            <person name="Minamisawa K."/>
        </authorList>
    </citation>
    <scope>NUCLEOTIDE SEQUENCE [LARGE SCALE GENOMIC DNA]</scope>
    <source>
        <strain evidence="1 2">323S2</strain>
    </source>
</reference>
<dbReference type="RefSeq" id="WP_224517394.1">
    <property type="nucleotide sequence ID" value="NZ_CP088280.1"/>
</dbReference>
<dbReference type="EMBL" id="CP088280">
    <property type="protein sequence ID" value="UGX96503.1"/>
    <property type="molecule type" value="Genomic_DNA"/>
</dbReference>